<evidence type="ECO:0000256" key="10">
    <source>
        <dbReference type="PROSITE-ProRule" id="PRU01360"/>
    </source>
</evidence>
<evidence type="ECO:0000256" key="5">
    <source>
        <dbReference type="ARBA" id="ARBA00022729"/>
    </source>
</evidence>
<dbReference type="InterPro" id="IPR000531">
    <property type="entry name" value="Beta-barrel_TonB"/>
</dbReference>
<keyword evidence="3 10" id="KW-1134">Transmembrane beta strand</keyword>
<dbReference type="Pfam" id="PF07715">
    <property type="entry name" value="Plug"/>
    <property type="match status" value="1"/>
</dbReference>
<reference evidence="16" key="1">
    <citation type="submission" date="2016-10" db="EMBL/GenBank/DDBJ databases">
        <authorList>
            <person name="Varghese N."/>
            <person name="Submissions S."/>
        </authorList>
    </citation>
    <scope>NUCLEOTIDE SEQUENCE [LARGE SCALE GENOMIC DNA]</scope>
    <source>
        <strain evidence="16">DSM 22361</strain>
    </source>
</reference>
<keyword evidence="6 11" id="KW-0798">TonB box</keyword>
<evidence type="ECO:0000256" key="1">
    <source>
        <dbReference type="ARBA" id="ARBA00004571"/>
    </source>
</evidence>
<dbReference type="GO" id="GO:0044718">
    <property type="term" value="P:siderophore transmembrane transport"/>
    <property type="evidence" value="ECO:0007669"/>
    <property type="project" value="TreeGrafter"/>
</dbReference>
<dbReference type="GO" id="GO:0015344">
    <property type="term" value="F:siderophore uptake transmembrane transporter activity"/>
    <property type="evidence" value="ECO:0007669"/>
    <property type="project" value="TreeGrafter"/>
</dbReference>
<evidence type="ECO:0000256" key="7">
    <source>
        <dbReference type="ARBA" id="ARBA00023136"/>
    </source>
</evidence>
<evidence type="ECO:0000259" key="14">
    <source>
        <dbReference type="Pfam" id="PF07715"/>
    </source>
</evidence>
<evidence type="ECO:0000256" key="3">
    <source>
        <dbReference type="ARBA" id="ARBA00022452"/>
    </source>
</evidence>
<dbReference type="Gene3D" id="2.40.170.20">
    <property type="entry name" value="TonB-dependent receptor, beta-barrel domain"/>
    <property type="match status" value="1"/>
</dbReference>
<sequence>MLTKKLLLAASLLPSVLLAQNSLTDTTTTINEVLIQENRFQIPFNQHSRNIHVLTQKDLQHLPSVSIAEVLRYVPGLDIRQRGPFGTQADIGIDGGSFEQSLVLINGIKLSDPQTGHHMLNIPIPTEAIERIEILRGPTSRIYGINGLTGAINIVTKQVEGNSLFAHLYTGSNFKPVEESDGDGIYYGTGVQVGGTFAKKSHQHQVYFTKEHSNGQRFNSASDNEKIHYQNSIQLNGSNKIQMLAGYIHNQFGANGFYAAPGDINSEEIVETFLGSISSQHQLSDTWYLNPRINYRYNEDDYRYFKDDLSKGRSQHYTHTLSTELHAHKQFKYFGMGLGVENRMEKINSSNIGDHDRNNLGFFTEFRTDYFKQFIISLGAYVNYNSDYDWQVFPGLDVSYLIDDNWKVSASSGASQRIPSFTDLYLNQRPGNIGNPNLKSEQAWQHEMSLSYHKGYFTAKAGYFYRDISNFIDWVRSSTDVPFQAQNLGENKTNGVFTSLGLHYPFAEQKSVQVNLAYTYLDPSIVKSMDYTTIKYGIQSLKHQFQANAIVQLGPWVVSSANRLLERVSSNSYFISDARIGYNRKNLNIYLDVQNIFDAEYIEVGAVPMPTRWSSLGIKYQLQLK</sequence>
<accession>A0A1H6C4Y6</accession>
<dbReference type="Gene3D" id="2.170.130.10">
    <property type="entry name" value="TonB-dependent receptor, plug domain"/>
    <property type="match status" value="1"/>
</dbReference>
<protein>
    <submittedName>
        <fullName evidence="15">Iron complex outermembrane recepter protein</fullName>
    </submittedName>
</protein>
<dbReference type="OrthoDB" id="9758472at2"/>
<evidence type="ECO:0000256" key="4">
    <source>
        <dbReference type="ARBA" id="ARBA00022692"/>
    </source>
</evidence>
<evidence type="ECO:0000256" key="2">
    <source>
        <dbReference type="ARBA" id="ARBA00022448"/>
    </source>
</evidence>
<evidence type="ECO:0000256" key="11">
    <source>
        <dbReference type="RuleBase" id="RU003357"/>
    </source>
</evidence>
<organism evidence="15 16">
    <name type="scientific">Sphingobacterium lactis</name>
    <dbReference type="NCBI Taxonomy" id="797291"/>
    <lineage>
        <taxon>Bacteria</taxon>
        <taxon>Pseudomonadati</taxon>
        <taxon>Bacteroidota</taxon>
        <taxon>Sphingobacteriia</taxon>
        <taxon>Sphingobacteriales</taxon>
        <taxon>Sphingobacteriaceae</taxon>
        <taxon>Sphingobacterium</taxon>
    </lineage>
</organism>
<keyword evidence="8" id="KW-0675">Receptor</keyword>
<evidence type="ECO:0000313" key="16">
    <source>
        <dbReference type="Proteomes" id="UP000236731"/>
    </source>
</evidence>
<feature type="domain" description="TonB-dependent receptor-like beta-barrel" evidence="13">
    <location>
        <begin position="239"/>
        <end position="596"/>
    </location>
</feature>
<keyword evidence="16" id="KW-1185">Reference proteome</keyword>
<dbReference type="SUPFAM" id="SSF56935">
    <property type="entry name" value="Porins"/>
    <property type="match status" value="1"/>
</dbReference>
<keyword evidence="9 10" id="KW-0998">Cell outer membrane</keyword>
<keyword evidence="2 10" id="KW-0813">Transport</keyword>
<dbReference type="InterPro" id="IPR037066">
    <property type="entry name" value="Plug_dom_sf"/>
</dbReference>
<keyword evidence="4 10" id="KW-0812">Transmembrane</keyword>
<comment type="subcellular location">
    <subcellularLocation>
        <location evidence="1 10">Cell outer membrane</location>
        <topology evidence="1 10">Multi-pass membrane protein</topology>
    </subcellularLocation>
</comment>
<dbReference type="PANTHER" id="PTHR30069">
    <property type="entry name" value="TONB-DEPENDENT OUTER MEMBRANE RECEPTOR"/>
    <property type="match status" value="1"/>
</dbReference>
<dbReference type="Pfam" id="PF00593">
    <property type="entry name" value="TonB_dep_Rec_b-barrel"/>
    <property type="match status" value="1"/>
</dbReference>
<dbReference type="GO" id="GO:0009279">
    <property type="term" value="C:cell outer membrane"/>
    <property type="evidence" value="ECO:0007669"/>
    <property type="project" value="UniProtKB-SubCell"/>
</dbReference>
<comment type="similarity">
    <text evidence="10 11">Belongs to the TonB-dependent receptor family.</text>
</comment>
<dbReference type="InterPro" id="IPR036942">
    <property type="entry name" value="Beta-barrel_TonB_sf"/>
</dbReference>
<name>A0A1H6C4Y6_9SPHI</name>
<dbReference type="PANTHER" id="PTHR30069:SF29">
    <property type="entry name" value="HEMOGLOBIN AND HEMOGLOBIN-HAPTOGLOBIN-BINDING PROTEIN 1-RELATED"/>
    <property type="match status" value="1"/>
</dbReference>
<dbReference type="AlphaFoldDB" id="A0A1H6C4Y6"/>
<keyword evidence="7 10" id="KW-0472">Membrane</keyword>
<feature type="chain" id="PRO_5009294565" evidence="12">
    <location>
        <begin position="20"/>
        <end position="625"/>
    </location>
</feature>
<dbReference type="InterPro" id="IPR012910">
    <property type="entry name" value="Plug_dom"/>
</dbReference>
<evidence type="ECO:0000256" key="9">
    <source>
        <dbReference type="ARBA" id="ARBA00023237"/>
    </source>
</evidence>
<evidence type="ECO:0000256" key="12">
    <source>
        <dbReference type="SAM" id="SignalP"/>
    </source>
</evidence>
<dbReference type="InterPro" id="IPR039426">
    <property type="entry name" value="TonB-dep_rcpt-like"/>
</dbReference>
<keyword evidence="5 12" id="KW-0732">Signal</keyword>
<dbReference type="EMBL" id="FNUT01000013">
    <property type="protein sequence ID" value="SEG67695.1"/>
    <property type="molecule type" value="Genomic_DNA"/>
</dbReference>
<evidence type="ECO:0000313" key="15">
    <source>
        <dbReference type="EMBL" id="SEG67695.1"/>
    </source>
</evidence>
<dbReference type="Proteomes" id="UP000236731">
    <property type="component" value="Unassembled WGS sequence"/>
</dbReference>
<evidence type="ECO:0000256" key="8">
    <source>
        <dbReference type="ARBA" id="ARBA00023170"/>
    </source>
</evidence>
<evidence type="ECO:0000259" key="13">
    <source>
        <dbReference type="Pfam" id="PF00593"/>
    </source>
</evidence>
<dbReference type="RefSeq" id="WP_103907552.1">
    <property type="nucleotide sequence ID" value="NZ_CP049246.1"/>
</dbReference>
<evidence type="ECO:0000256" key="6">
    <source>
        <dbReference type="ARBA" id="ARBA00023077"/>
    </source>
</evidence>
<feature type="signal peptide" evidence="12">
    <location>
        <begin position="1"/>
        <end position="19"/>
    </location>
</feature>
<proteinExistence type="inferred from homology"/>
<gene>
    <name evidence="15" type="ORF">SAMN05421877_11330</name>
</gene>
<dbReference type="PROSITE" id="PS52016">
    <property type="entry name" value="TONB_DEPENDENT_REC_3"/>
    <property type="match status" value="1"/>
</dbReference>
<feature type="domain" description="TonB-dependent receptor plug" evidence="14">
    <location>
        <begin position="49"/>
        <end position="150"/>
    </location>
</feature>